<dbReference type="InterPro" id="IPR029062">
    <property type="entry name" value="Class_I_gatase-like"/>
</dbReference>
<dbReference type="AlphaFoldDB" id="A0A2M9BHM1"/>
<dbReference type="PROSITE" id="PS51273">
    <property type="entry name" value="GATASE_TYPE_1"/>
    <property type="match status" value="1"/>
</dbReference>
<feature type="region of interest" description="Disordered" evidence="2">
    <location>
        <begin position="434"/>
        <end position="456"/>
    </location>
</feature>
<dbReference type="GO" id="GO:0016829">
    <property type="term" value="F:lyase activity"/>
    <property type="evidence" value="ECO:0007669"/>
    <property type="project" value="UniProtKB-KW"/>
</dbReference>
<dbReference type="Pfam" id="PF00425">
    <property type="entry name" value="Chorismate_bind"/>
    <property type="match status" value="1"/>
</dbReference>
<protein>
    <submittedName>
        <fullName evidence="5">Para-aminobenzoate synthetase/4-amino-4-deoxychorismate lyase</fullName>
    </submittedName>
</protein>
<dbReference type="Proteomes" id="UP000230842">
    <property type="component" value="Unassembled WGS sequence"/>
</dbReference>
<dbReference type="PRINTS" id="PR00096">
    <property type="entry name" value="GATASE"/>
</dbReference>
<dbReference type="InterPro" id="IPR036038">
    <property type="entry name" value="Aminotransferase-like"/>
</dbReference>
<dbReference type="InterPro" id="IPR017926">
    <property type="entry name" value="GATASE"/>
</dbReference>
<evidence type="ECO:0000313" key="5">
    <source>
        <dbReference type="EMBL" id="PJJ57441.1"/>
    </source>
</evidence>
<dbReference type="GO" id="GO:0046820">
    <property type="term" value="F:4-amino-4-deoxychorismate synthase activity"/>
    <property type="evidence" value="ECO:0007669"/>
    <property type="project" value="TreeGrafter"/>
</dbReference>
<evidence type="ECO:0000256" key="2">
    <source>
        <dbReference type="SAM" id="MobiDB-lite"/>
    </source>
</evidence>
<evidence type="ECO:0000259" key="4">
    <source>
        <dbReference type="Pfam" id="PF00425"/>
    </source>
</evidence>
<keyword evidence="1" id="KW-0315">Glutamine amidotransferase</keyword>
<dbReference type="InterPro" id="IPR006221">
    <property type="entry name" value="TrpG/PapA_dom"/>
</dbReference>
<dbReference type="InterPro" id="IPR001544">
    <property type="entry name" value="Aminotrans_IV"/>
</dbReference>
<dbReference type="Gene3D" id="3.30.470.10">
    <property type="match status" value="1"/>
</dbReference>
<dbReference type="Pfam" id="PF01063">
    <property type="entry name" value="Aminotran_4"/>
    <property type="match status" value="1"/>
</dbReference>
<dbReference type="RefSeq" id="WP_100414672.1">
    <property type="nucleotide sequence ID" value="NZ_PGEZ01000001.1"/>
</dbReference>
<dbReference type="FunFam" id="3.40.50.880:FF:000003">
    <property type="entry name" value="Anthranilate synthase component II"/>
    <property type="match status" value="1"/>
</dbReference>
<dbReference type="InterPro" id="IPR043132">
    <property type="entry name" value="BCAT-like_C"/>
</dbReference>
<dbReference type="InterPro" id="IPR043131">
    <property type="entry name" value="BCAT-like_N"/>
</dbReference>
<dbReference type="Gene3D" id="3.60.120.10">
    <property type="entry name" value="Anthranilate synthase"/>
    <property type="match status" value="1"/>
</dbReference>
<feature type="domain" description="Glutamine amidotransferase" evidence="3">
    <location>
        <begin position="708"/>
        <end position="892"/>
    </location>
</feature>
<dbReference type="NCBIfam" id="TIGR00566">
    <property type="entry name" value="trpG_papA"/>
    <property type="match status" value="1"/>
</dbReference>
<dbReference type="CDD" id="cd01743">
    <property type="entry name" value="GATase1_Anthranilate_Synthase"/>
    <property type="match status" value="1"/>
</dbReference>
<dbReference type="OrthoDB" id="3518032at2"/>
<keyword evidence="5" id="KW-0456">Lyase</keyword>
<gene>
    <name evidence="5" type="ORF">CLV56_1670</name>
</gene>
<dbReference type="GO" id="GO:0000162">
    <property type="term" value="P:L-tryptophan biosynthetic process"/>
    <property type="evidence" value="ECO:0007669"/>
    <property type="project" value="TreeGrafter"/>
</dbReference>
<dbReference type="PANTHER" id="PTHR11236:SF50">
    <property type="entry name" value="AMINODEOXYCHORISMATE SYNTHASE COMPONENT 1"/>
    <property type="match status" value="1"/>
</dbReference>
<keyword evidence="6" id="KW-1185">Reference proteome</keyword>
<proteinExistence type="predicted"/>
<reference evidence="5 6" key="1">
    <citation type="submission" date="2017-11" db="EMBL/GenBank/DDBJ databases">
        <title>Genomic Encyclopedia of Archaeal and Bacterial Type Strains, Phase II (KMG-II): From Individual Species to Whole Genera.</title>
        <authorList>
            <person name="Goeker M."/>
        </authorList>
    </citation>
    <scope>NUCLEOTIDE SEQUENCE [LARGE SCALE GENOMIC DNA]</scope>
    <source>
        <strain evidence="5 6">DSM 27763</strain>
    </source>
</reference>
<dbReference type="SUPFAM" id="SSF56752">
    <property type="entry name" value="D-aminoacid aminotransferase-like PLP-dependent enzymes"/>
    <property type="match status" value="1"/>
</dbReference>
<dbReference type="PRINTS" id="PR00097">
    <property type="entry name" value="ANTSNTHASEII"/>
</dbReference>
<feature type="compositionally biased region" description="Low complexity" evidence="2">
    <location>
        <begin position="434"/>
        <end position="455"/>
    </location>
</feature>
<dbReference type="Pfam" id="PF00117">
    <property type="entry name" value="GATase"/>
    <property type="match status" value="1"/>
</dbReference>
<sequence length="903" mass="95382">MLRRRLGTIGTADLLRRLRGRDGLVALIGSWDDGREVVAYEPSRTLGADEDPFDLPLDVVSGRSPHDEDGAVEAGEVPSFAPAWLGWWGYRLGHRLEATGPQPSRPNPLPDARLARYDTVLRRIDGVWWFESVAGPLEAEARLEDVRRVVARSAPPPASYDLSDFAARPDGDAHRAAVARTIAHIRAGDLFQANVCLRLEAAFDGDPLELFLAGIDALRPAYAAFVADEGRAVVSLSPELYLRRRGRHVLSSPIKGTAPSSADPAALAASVKDRAENVMIVDLVRNDLGRVAVPGTVTVEAAAVPRAHTGVWHLVSDVTATLREGVTDADLLRASFPPGSVTGAPKIRAMQVIGEVEATSREVYTGAVGYVGAAGLEANVAIRTFEVDHDRIWLGVGGGVVAPSDPDAELAECLTKAAPLLRAVGGRLAEVSSRPVTPVETRTRPAPARRPSAVETRPDHTAGIFDTLLVRDGAAVDAAGHVRRLARSAAEVYGVALDVDALVARVHGRASTSRGSHRLRLAVRPGAEVEVTTVAAPAVPDGPWTLDPVVVPDGLGEHKWIDRSLLDALPGAPWTPDRDPLLVDGDGCVLETGRGNVVAVFDDGVHTPSLDGRLLPGVTRAELLARLRARRVPVFERPMTLDELAGADAVVVTNAIGRLRPVRTITGVAAWAPDRTTVWLRELLAGPLTPPPVDDPRGSGVGTGAHVVLIDNQDSFVYNLAQYVTELGATASVVRNDAVGTAELRAMREVGDLTHLVISPGPGAPGDAGVSVDAVRVLGETTPVLGVCLGHQAIGEAYGARVVRAARPVHGVPSIVHHDGAGVFAGIPGPVVAARYHSLVVDDLPADVEVTARSVDGTLMGVRHRTHPVEGVQFHPESVLTPLGHALLARFLRPAADRSGLLA</sequence>
<organism evidence="5 6">
    <name type="scientific">Mumia flava</name>
    <dbReference type="NCBI Taxonomy" id="1348852"/>
    <lineage>
        <taxon>Bacteria</taxon>
        <taxon>Bacillati</taxon>
        <taxon>Actinomycetota</taxon>
        <taxon>Actinomycetes</taxon>
        <taxon>Propionibacteriales</taxon>
        <taxon>Nocardioidaceae</taxon>
        <taxon>Mumia</taxon>
    </lineage>
</organism>
<feature type="domain" description="Chorismate-utilising enzyme C-terminal" evidence="4">
    <location>
        <begin position="172"/>
        <end position="416"/>
    </location>
</feature>
<dbReference type="InterPro" id="IPR015890">
    <property type="entry name" value="Chorismate_C"/>
</dbReference>
<dbReference type="SUPFAM" id="SSF52317">
    <property type="entry name" value="Class I glutamine amidotransferase-like"/>
    <property type="match status" value="1"/>
</dbReference>
<accession>A0A2M9BHM1</accession>
<dbReference type="Gene3D" id="3.20.10.10">
    <property type="entry name" value="D-amino Acid Aminotransferase, subunit A, domain 2"/>
    <property type="match status" value="1"/>
</dbReference>
<dbReference type="NCBIfam" id="NF004530">
    <property type="entry name" value="PRK05877.1"/>
    <property type="match status" value="1"/>
</dbReference>
<dbReference type="PANTHER" id="PTHR11236">
    <property type="entry name" value="AMINOBENZOATE/ANTHRANILATE SYNTHASE"/>
    <property type="match status" value="1"/>
</dbReference>
<dbReference type="EMBL" id="PGEZ01000001">
    <property type="protein sequence ID" value="PJJ57441.1"/>
    <property type="molecule type" value="Genomic_DNA"/>
</dbReference>
<dbReference type="InterPro" id="IPR019999">
    <property type="entry name" value="Anth_synth_I-like"/>
</dbReference>
<dbReference type="SUPFAM" id="SSF56322">
    <property type="entry name" value="ADC synthase"/>
    <property type="match status" value="1"/>
</dbReference>
<evidence type="ECO:0000256" key="1">
    <source>
        <dbReference type="ARBA" id="ARBA00022962"/>
    </source>
</evidence>
<dbReference type="Gene3D" id="3.40.50.880">
    <property type="match status" value="1"/>
</dbReference>
<dbReference type="InterPro" id="IPR005801">
    <property type="entry name" value="ADC_synthase"/>
</dbReference>
<comment type="caution">
    <text evidence="5">The sequence shown here is derived from an EMBL/GenBank/DDBJ whole genome shotgun (WGS) entry which is preliminary data.</text>
</comment>
<evidence type="ECO:0000313" key="6">
    <source>
        <dbReference type="Proteomes" id="UP000230842"/>
    </source>
</evidence>
<name>A0A2M9BHM1_9ACTN</name>
<evidence type="ECO:0000259" key="3">
    <source>
        <dbReference type="Pfam" id="PF00117"/>
    </source>
</evidence>